<comment type="cofactor">
    <cofactor evidence="5">
        <name>Mg(2+)</name>
        <dbReference type="ChEBI" id="CHEBI:18420"/>
    </cofactor>
</comment>
<dbReference type="GO" id="GO:0035999">
    <property type="term" value="P:tetrahydrofolate interconversion"/>
    <property type="evidence" value="ECO:0007669"/>
    <property type="project" value="TreeGrafter"/>
</dbReference>
<sequence>MRTKIELRSNNIKLRKSMSETECQNKSERICTYIQSMPEYHNANCILLYHAINHEVDLKSLFHQALKDQKQIYYPKTTATDLLFYRITDINEMRPGYFGIMEPDETTELLQQSNCNEKMLVIVPGVAFSEKGHRIGYGKGYYDRFLKDFDGISVGVGYHFQLESDFETSELDIPLHFFVSELGIVNVHPKE</sequence>
<feature type="binding site" evidence="4">
    <location>
        <begin position="4"/>
        <end position="8"/>
    </location>
    <ligand>
        <name>ATP</name>
        <dbReference type="ChEBI" id="CHEBI:30616"/>
    </ligand>
</feature>
<dbReference type="EMBL" id="PDYG01000005">
    <property type="protein sequence ID" value="PHU38608.1"/>
    <property type="molecule type" value="Genomic_DNA"/>
</dbReference>
<proteinExistence type="inferred from homology"/>
<dbReference type="PANTHER" id="PTHR23407">
    <property type="entry name" value="ATPASE INHIBITOR/5-FORMYLTETRAHYDROFOLATE CYCLO-LIGASE"/>
    <property type="match status" value="1"/>
</dbReference>
<evidence type="ECO:0000313" key="7">
    <source>
        <dbReference type="Proteomes" id="UP000224563"/>
    </source>
</evidence>
<protein>
    <recommendedName>
        <fullName evidence="5">5-formyltetrahydrofolate cyclo-ligase</fullName>
        <ecNumber evidence="5">6.3.3.2</ecNumber>
    </recommendedName>
</protein>
<keyword evidence="3 4" id="KW-0067">ATP-binding</keyword>
<dbReference type="PANTHER" id="PTHR23407:SF1">
    <property type="entry name" value="5-FORMYLTETRAHYDROFOLATE CYCLO-LIGASE"/>
    <property type="match status" value="1"/>
</dbReference>
<reference evidence="6 7" key="2">
    <citation type="submission" date="2017-10" db="EMBL/GenBank/DDBJ databases">
        <authorList>
            <person name="Banno H."/>
            <person name="Chua N.-H."/>
        </authorList>
    </citation>
    <scope>NUCLEOTIDE SEQUENCE [LARGE SCALE GENOMIC DNA]</scope>
    <source>
        <strain evidence="6 7">JK623</strain>
    </source>
</reference>
<evidence type="ECO:0000256" key="3">
    <source>
        <dbReference type="ARBA" id="ARBA00022840"/>
    </source>
</evidence>
<feature type="binding site" evidence="4">
    <location>
        <begin position="134"/>
        <end position="142"/>
    </location>
    <ligand>
        <name>ATP</name>
        <dbReference type="ChEBI" id="CHEBI:30616"/>
    </ligand>
</feature>
<organism evidence="6 7">
    <name type="scientific">Agathobacter ruminis</name>
    <dbReference type="NCBI Taxonomy" id="1712665"/>
    <lineage>
        <taxon>Bacteria</taxon>
        <taxon>Bacillati</taxon>
        <taxon>Bacillota</taxon>
        <taxon>Clostridia</taxon>
        <taxon>Lachnospirales</taxon>
        <taxon>Lachnospiraceae</taxon>
        <taxon>Agathobacter</taxon>
    </lineage>
</organism>
<dbReference type="AlphaFoldDB" id="A0A2G3E5P8"/>
<dbReference type="GO" id="GO:0009396">
    <property type="term" value="P:folic acid-containing compound biosynthetic process"/>
    <property type="evidence" value="ECO:0007669"/>
    <property type="project" value="TreeGrafter"/>
</dbReference>
<keyword evidence="7" id="KW-1185">Reference proteome</keyword>
<dbReference type="PIRSF" id="PIRSF006806">
    <property type="entry name" value="FTHF_cligase"/>
    <property type="match status" value="1"/>
</dbReference>
<keyword evidence="2 4" id="KW-0547">Nucleotide-binding</keyword>
<keyword evidence="5" id="KW-0479">Metal-binding</keyword>
<evidence type="ECO:0000256" key="5">
    <source>
        <dbReference type="RuleBase" id="RU361279"/>
    </source>
</evidence>
<evidence type="ECO:0000256" key="1">
    <source>
        <dbReference type="ARBA" id="ARBA00010638"/>
    </source>
</evidence>
<feature type="binding site" evidence="4">
    <location>
        <position position="55"/>
    </location>
    <ligand>
        <name>substrate</name>
    </ligand>
</feature>
<comment type="caution">
    <text evidence="6">The sequence shown here is derived from an EMBL/GenBank/DDBJ whole genome shotgun (WGS) entry which is preliminary data.</text>
</comment>
<evidence type="ECO:0000313" key="6">
    <source>
        <dbReference type="EMBL" id="PHU38608.1"/>
    </source>
</evidence>
<dbReference type="InterPro" id="IPR002698">
    <property type="entry name" value="FTHF_cligase"/>
</dbReference>
<dbReference type="SUPFAM" id="SSF100950">
    <property type="entry name" value="NagB/RpiA/CoA transferase-like"/>
    <property type="match status" value="1"/>
</dbReference>
<gene>
    <name evidence="6" type="ORF">CSX02_01875</name>
</gene>
<keyword evidence="5" id="KW-0460">Magnesium</keyword>
<dbReference type="InterPro" id="IPR024185">
    <property type="entry name" value="FTHF_cligase-like_sf"/>
</dbReference>
<dbReference type="EC" id="6.3.3.2" evidence="5"/>
<dbReference type="GO" id="GO:0046872">
    <property type="term" value="F:metal ion binding"/>
    <property type="evidence" value="ECO:0007669"/>
    <property type="project" value="UniProtKB-KW"/>
</dbReference>
<dbReference type="GO" id="GO:0005524">
    <property type="term" value="F:ATP binding"/>
    <property type="evidence" value="ECO:0007669"/>
    <property type="project" value="UniProtKB-KW"/>
</dbReference>
<evidence type="ECO:0000256" key="2">
    <source>
        <dbReference type="ARBA" id="ARBA00022741"/>
    </source>
</evidence>
<dbReference type="Gene3D" id="3.40.50.10420">
    <property type="entry name" value="NagB/RpiA/CoA transferase-like"/>
    <property type="match status" value="1"/>
</dbReference>
<dbReference type="NCBIfam" id="TIGR02727">
    <property type="entry name" value="MTHFS_bact"/>
    <property type="match status" value="1"/>
</dbReference>
<dbReference type="Pfam" id="PF01812">
    <property type="entry name" value="5-FTHF_cyc-lig"/>
    <property type="match status" value="1"/>
</dbReference>
<dbReference type="GO" id="GO:0030272">
    <property type="term" value="F:5-formyltetrahydrofolate cyclo-ligase activity"/>
    <property type="evidence" value="ECO:0007669"/>
    <property type="project" value="UniProtKB-EC"/>
</dbReference>
<comment type="catalytic activity">
    <reaction evidence="5">
        <text>(6S)-5-formyl-5,6,7,8-tetrahydrofolate + ATP = (6R)-5,10-methenyltetrahydrofolate + ADP + phosphate</text>
        <dbReference type="Rhea" id="RHEA:10488"/>
        <dbReference type="ChEBI" id="CHEBI:30616"/>
        <dbReference type="ChEBI" id="CHEBI:43474"/>
        <dbReference type="ChEBI" id="CHEBI:57455"/>
        <dbReference type="ChEBI" id="CHEBI:57457"/>
        <dbReference type="ChEBI" id="CHEBI:456216"/>
        <dbReference type="EC" id="6.3.3.2"/>
    </reaction>
</comment>
<keyword evidence="6" id="KW-0436">Ligase</keyword>
<accession>A0A2G3E5P8</accession>
<comment type="similarity">
    <text evidence="1 5">Belongs to the 5-formyltetrahydrofolate cyclo-ligase family.</text>
</comment>
<name>A0A2G3E5P8_9FIRM</name>
<dbReference type="RefSeq" id="WP_099385424.1">
    <property type="nucleotide sequence ID" value="NZ_JANSWH010000045.1"/>
</dbReference>
<evidence type="ECO:0000256" key="4">
    <source>
        <dbReference type="PIRSR" id="PIRSR006806-1"/>
    </source>
</evidence>
<dbReference type="InterPro" id="IPR037171">
    <property type="entry name" value="NagB/RpiA_transferase-like"/>
</dbReference>
<reference evidence="6 7" key="1">
    <citation type="submission" date="2017-10" db="EMBL/GenBank/DDBJ databases">
        <title>Resolving the taxonomy of Roseburia spp., Eubacterium rectale and Agathobacter spp. through phylogenomic analysis.</title>
        <authorList>
            <person name="Sheridan P.O."/>
            <person name="Walker A.W."/>
            <person name="Duncan S.H."/>
            <person name="Scott K.P."/>
            <person name="Toole P.W.O."/>
            <person name="Luis P."/>
            <person name="Flint H.J."/>
        </authorList>
    </citation>
    <scope>NUCLEOTIDE SEQUENCE [LARGE SCALE GENOMIC DNA]</scope>
    <source>
        <strain evidence="6 7">JK623</strain>
    </source>
</reference>
<dbReference type="Proteomes" id="UP000224563">
    <property type="component" value="Unassembled WGS sequence"/>
</dbReference>